<keyword evidence="1" id="KW-0145">Chemotaxis</keyword>
<protein>
    <submittedName>
        <fullName evidence="7">Methyl-accepting chemotaxis sensory transducer</fullName>
    </submittedName>
</protein>
<gene>
    <name evidence="7" type="ORF">SAMN06265379_107165</name>
</gene>
<dbReference type="PANTHER" id="PTHR43531">
    <property type="entry name" value="PROTEIN ICFG"/>
    <property type="match status" value="1"/>
</dbReference>
<dbReference type="Proteomes" id="UP000319040">
    <property type="component" value="Unassembled WGS sequence"/>
</dbReference>
<dbReference type="EMBL" id="FXTB01000007">
    <property type="protein sequence ID" value="SMO78475.1"/>
    <property type="molecule type" value="Genomic_DNA"/>
</dbReference>
<evidence type="ECO:0000256" key="1">
    <source>
        <dbReference type="ARBA" id="ARBA00022500"/>
    </source>
</evidence>
<dbReference type="PROSITE" id="PS50885">
    <property type="entry name" value="HAMP"/>
    <property type="match status" value="1"/>
</dbReference>
<evidence type="ECO:0000256" key="3">
    <source>
        <dbReference type="PROSITE-ProRule" id="PRU00284"/>
    </source>
</evidence>
<name>A0A521E3Q6_SACCC</name>
<dbReference type="GO" id="GO:0004888">
    <property type="term" value="F:transmembrane signaling receptor activity"/>
    <property type="evidence" value="ECO:0007669"/>
    <property type="project" value="TreeGrafter"/>
</dbReference>
<accession>A0A521E3Q6</accession>
<dbReference type="Gene3D" id="6.10.340.10">
    <property type="match status" value="1"/>
</dbReference>
<dbReference type="SUPFAM" id="SSF58104">
    <property type="entry name" value="Methyl-accepting chemotaxis protein (MCP) signaling domain"/>
    <property type="match status" value="1"/>
</dbReference>
<evidence type="ECO:0000313" key="8">
    <source>
        <dbReference type="Proteomes" id="UP000319040"/>
    </source>
</evidence>
<dbReference type="InterPro" id="IPR051310">
    <property type="entry name" value="MCP_chemotaxis"/>
</dbReference>
<feature type="domain" description="HAMP" evidence="6">
    <location>
        <begin position="301"/>
        <end position="353"/>
    </location>
</feature>
<evidence type="ECO:0000256" key="2">
    <source>
        <dbReference type="ARBA" id="ARBA00029447"/>
    </source>
</evidence>
<dbReference type="Gene3D" id="1.10.287.950">
    <property type="entry name" value="Methyl-accepting chemotaxis protein"/>
    <property type="match status" value="1"/>
</dbReference>
<proteinExistence type="inferred from homology"/>
<comment type="similarity">
    <text evidence="2">Belongs to the methyl-accepting chemotaxis (MCP) protein family.</text>
</comment>
<dbReference type="GO" id="GO:0006935">
    <property type="term" value="P:chemotaxis"/>
    <property type="evidence" value="ECO:0007669"/>
    <property type="project" value="UniProtKB-KW"/>
</dbReference>
<keyword evidence="8" id="KW-1185">Reference proteome</keyword>
<organism evidence="7 8">
    <name type="scientific">Saccharicrinis carchari</name>
    <dbReference type="NCBI Taxonomy" id="1168039"/>
    <lineage>
        <taxon>Bacteria</taxon>
        <taxon>Pseudomonadati</taxon>
        <taxon>Bacteroidota</taxon>
        <taxon>Bacteroidia</taxon>
        <taxon>Marinilabiliales</taxon>
        <taxon>Marinilabiliaceae</taxon>
        <taxon>Saccharicrinis</taxon>
    </lineage>
</organism>
<dbReference type="GO" id="GO:0007165">
    <property type="term" value="P:signal transduction"/>
    <property type="evidence" value="ECO:0007669"/>
    <property type="project" value="UniProtKB-KW"/>
</dbReference>
<dbReference type="CDD" id="cd06225">
    <property type="entry name" value="HAMP"/>
    <property type="match status" value="1"/>
</dbReference>
<evidence type="ECO:0000313" key="7">
    <source>
        <dbReference type="EMBL" id="SMO78475.1"/>
    </source>
</evidence>
<keyword evidence="3" id="KW-0807">Transducer</keyword>
<dbReference type="InterPro" id="IPR003660">
    <property type="entry name" value="HAMP_dom"/>
</dbReference>
<reference evidence="7 8" key="1">
    <citation type="submission" date="2017-05" db="EMBL/GenBank/DDBJ databases">
        <authorList>
            <person name="Varghese N."/>
            <person name="Submissions S."/>
        </authorList>
    </citation>
    <scope>NUCLEOTIDE SEQUENCE [LARGE SCALE GENOMIC DNA]</scope>
    <source>
        <strain evidence="7 8">DSM 27040</strain>
    </source>
</reference>
<feature type="transmembrane region" description="Helical" evidence="4">
    <location>
        <begin position="280"/>
        <end position="300"/>
    </location>
</feature>
<dbReference type="PANTHER" id="PTHR43531:SF11">
    <property type="entry name" value="METHYL-ACCEPTING CHEMOTAXIS PROTEIN 3"/>
    <property type="match status" value="1"/>
</dbReference>
<dbReference type="SMART" id="SM00304">
    <property type="entry name" value="HAMP"/>
    <property type="match status" value="1"/>
</dbReference>
<sequence length="591" mass="64771">MSWKDLKIKNKVGVGFGIVILLTIISSTILLINLLKVDEEIQSLSNRYIPSVNETSKMDRFWELAMGNMNAFDLSGNVFYSKTSQQQLHSYFQALQNLIALSDTSDNNLKSRGANLNSLKELSEEFIQTEKKYADEEIKNGLQLQAIHILFNQLNQDAGKWSGSYATQNALARANKLHADLLSNMQTKNVVTLAQLQSDVDKIASLHGLPTQLKNILKDISSSTSQFIAQYINTRHRELKKYEMAKMLMWEIRKSSEIGLDYLIEMGEKSAAIVETEKQILIVSLIAVLVIGIALSYFLATSISRPLENGIALAEVAAQGNLDVTFAANSKDEVGRLSAALNTMVGNIKKVVQEISEGTNKMVDASKKLTDESIGLSEGASEQASAAEEVSSSMEEMYANIQQNTDNSRQTEHIAVNAVEGIKLSNHSSNQANDYLLHIAEKISIIEDIASQTNILALNAAVEAARAGQEGKGFAVVAAEVRKLAEKSQQAANEINTASQNTINSSKEANDNLKLITPEIEKTAQLVQEITTASQEQVSGVEQINNAIQQLNQITQRNASTSEEISTAARKLEELSSTLKESVSLFKVNKA</sequence>
<keyword evidence="4" id="KW-1133">Transmembrane helix</keyword>
<dbReference type="InterPro" id="IPR004089">
    <property type="entry name" value="MCPsignal_dom"/>
</dbReference>
<keyword evidence="4" id="KW-0472">Membrane</keyword>
<evidence type="ECO:0000259" key="5">
    <source>
        <dbReference type="PROSITE" id="PS50111"/>
    </source>
</evidence>
<dbReference type="AlphaFoldDB" id="A0A521E3Q6"/>
<dbReference type="Pfam" id="PF00672">
    <property type="entry name" value="HAMP"/>
    <property type="match status" value="1"/>
</dbReference>
<keyword evidence="4" id="KW-0812">Transmembrane</keyword>
<dbReference type="RefSeq" id="WP_142534039.1">
    <property type="nucleotide sequence ID" value="NZ_FXTB01000007.1"/>
</dbReference>
<dbReference type="Pfam" id="PF00015">
    <property type="entry name" value="MCPsignal"/>
    <property type="match status" value="1"/>
</dbReference>
<feature type="transmembrane region" description="Helical" evidence="4">
    <location>
        <begin position="12"/>
        <end position="35"/>
    </location>
</feature>
<dbReference type="SMART" id="SM00283">
    <property type="entry name" value="MA"/>
    <property type="match status" value="1"/>
</dbReference>
<dbReference type="OrthoDB" id="1112389at2"/>
<dbReference type="GO" id="GO:0005886">
    <property type="term" value="C:plasma membrane"/>
    <property type="evidence" value="ECO:0007669"/>
    <property type="project" value="TreeGrafter"/>
</dbReference>
<feature type="domain" description="Methyl-accepting transducer" evidence="5">
    <location>
        <begin position="358"/>
        <end position="573"/>
    </location>
</feature>
<evidence type="ECO:0000259" key="6">
    <source>
        <dbReference type="PROSITE" id="PS50885"/>
    </source>
</evidence>
<dbReference type="PROSITE" id="PS50111">
    <property type="entry name" value="CHEMOTAXIS_TRANSDUC_2"/>
    <property type="match status" value="1"/>
</dbReference>
<evidence type="ECO:0000256" key="4">
    <source>
        <dbReference type="SAM" id="Phobius"/>
    </source>
</evidence>